<evidence type="ECO:0000259" key="1">
    <source>
        <dbReference type="SMART" id="SM00852"/>
    </source>
</evidence>
<dbReference type="SMART" id="SM00852">
    <property type="entry name" value="MoCF_biosynth"/>
    <property type="match status" value="1"/>
</dbReference>
<reference evidence="2" key="1">
    <citation type="submission" date="2022-03" db="EMBL/GenBank/DDBJ databases">
        <authorList>
            <person name="Legras J.-L."/>
            <person name="Devillers H."/>
            <person name="Grondin C."/>
        </authorList>
    </citation>
    <scope>NUCLEOTIDE SEQUENCE</scope>
    <source>
        <strain evidence="2">CLIB 1423</strain>
    </source>
</reference>
<keyword evidence="3" id="KW-1185">Reference proteome</keyword>
<sequence>MSGSSPIKSAGILIIGDEVLNGKILDTNSHEFAKYCFKELGIPLKRTVVCGDDEDDIISSLETLKDCEFVLTSGGIGSTHDDITYPAIAKAFNLPCELDQEVVERMQSIRESYLSTLSEQQLDAFYRMATLPRGENVEKIYIDDKLWVPIVGINKRVFILPGIPQLFTSLMLALGESIKPRIVKNEQTRLFVTTKTGESELAPFLKSLQEKYDSKLGKLTVKLGSYPHYLWKINTISIIGDNSVSSELLNEIVSEVIEGIGGDAKLITVEEEDRLTTTEPER</sequence>
<dbReference type="Proteomes" id="UP000837801">
    <property type="component" value="Unassembled WGS sequence"/>
</dbReference>
<comment type="caution">
    <text evidence="2">The sequence shown here is derived from an EMBL/GenBank/DDBJ whole genome shotgun (WGS) entry which is preliminary data.</text>
</comment>
<dbReference type="PANTHER" id="PTHR47675:SF1">
    <property type="entry name" value="MOLYBDOPTERIN BINDING DOMAIN PROTEIN (AFU_ORTHOLOGUE AFUA_5G11210)"/>
    <property type="match status" value="1"/>
</dbReference>
<dbReference type="CDD" id="cd00885">
    <property type="entry name" value="cinA"/>
    <property type="match status" value="1"/>
</dbReference>
<accession>A0A9P0QN10</accession>
<dbReference type="InterPro" id="IPR001453">
    <property type="entry name" value="MoaB/Mog_dom"/>
</dbReference>
<evidence type="ECO:0000313" key="2">
    <source>
        <dbReference type="EMBL" id="CAH2351737.1"/>
    </source>
</evidence>
<dbReference type="Gene3D" id="3.40.980.10">
    <property type="entry name" value="MoaB/Mog-like domain"/>
    <property type="match status" value="1"/>
</dbReference>
<dbReference type="InterPro" id="IPR036425">
    <property type="entry name" value="MoaB/Mog-like_dom_sf"/>
</dbReference>
<proteinExistence type="predicted"/>
<protein>
    <recommendedName>
        <fullName evidence="1">MoaB/Mog domain-containing protein</fullName>
    </recommendedName>
</protein>
<dbReference type="GO" id="GO:0042726">
    <property type="term" value="P:flavin-containing compound metabolic process"/>
    <property type="evidence" value="ECO:0007669"/>
    <property type="project" value="TreeGrafter"/>
</dbReference>
<dbReference type="OrthoDB" id="448496at2759"/>
<gene>
    <name evidence="2" type="ORF">CLIB1423_04S04808</name>
</gene>
<evidence type="ECO:0000313" key="3">
    <source>
        <dbReference type="Proteomes" id="UP000837801"/>
    </source>
</evidence>
<feature type="domain" description="MoaB/Mog" evidence="1">
    <location>
        <begin position="11"/>
        <end position="181"/>
    </location>
</feature>
<dbReference type="PANTHER" id="PTHR47675">
    <property type="entry name" value="MOLYBDOPTERIN BINDING DOMAIN PROTEIN (AFU_ORTHOLOGUE AFUA_5G11210)"/>
    <property type="match status" value="1"/>
</dbReference>
<organism evidence="2 3">
    <name type="scientific">[Candida] railenensis</name>
    <dbReference type="NCBI Taxonomy" id="45579"/>
    <lineage>
        <taxon>Eukaryota</taxon>
        <taxon>Fungi</taxon>
        <taxon>Dikarya</taxon>
        <taxon>Ascomycota</taxon>
        <taxon>Saccharomycotina</taxon>
        <taxon>Pichiomycetes</taxon>
        <taxon>Debaryomycetaceae</taxon>
        <taxon>Kurtzmaniella</taxon>
    </lineage>
</organism>
<dbReference type="EMBL" id="CAKXYY010000004">
    <property type="protein sequence ID" value="CAH2351737.1"/>
    <property type="molecule type" value="Genomic_DNA"/>
</dbReference>
<dbReference type="SUPFAM" id="SSF53218">
    <property type="entry name" value="Molybdenum cofactor biosynthesis proteins"/>
    <property type="match status" value="1"/>
</dbReference>
<dbReference type="GO" id="GO:0047884">
    <property type="term" value="F:FAD diphosphatase activity"/>
    <property type="evidence" value="ECO:0007669"/>
    <property type="project" value="TreeGrafter"/>
</dbReference>
<name>A0A9P0QN10_9ASCO</name>
<dbReference type="AlphaFoldDB" id="A0A9P0QN10"/>
<dbReference type="Pfam" id="PF00994">
    <property type="entry name" value="MoCF_biosynth"/>
    <property type="match status" value="1"/>
</dbReference>